<feature type="compositionally biased region" description="Polar residues" evidence="1">
    <location>
        <begin position="145"/>
        <end position="156"/>
    </location>
</feature>
<feature type="compositionally biased region" description="Basic and acidic residues" evidence="1">
    <location>
        <begin position="251"/>
        <end position="264"/>
    </location>
</feature>
<protein>
    <submittedName>
        <fullName evidence="2">Uncharacterized protein</fullName>
    </submittedName>
</protein>
<comment type="caution">
    <text evidence="2">The sequence shown here is derived from an EMBL/GenBank/DDBJ whole genome shotgun (WGS) entry which is preliminary data.</text>
</comment>
<proteinExistence type="predicted"/>
<evidence type="ECO:0000313" key="3">
    <source>
        <dbReference type="Proteomes" id="UP000024635"/>
    </source>
</evidence>
<reference evidence="3" key="1">
    <citation type="journal article" date="2015" name="Nat. Genet.">
        <title>The genome and transcriptome of the zoonotic hookworm Ancylostoma ceylanicum identify infection-specific gene families.</title>
        <authorList>
            <person name="Schwarz E.M."/>
            <person name="Hu Y."/>
            <person name="Antoshechkin I."/>
            <person name="Miller M.M."/>
            <person name="Sternberg P.W."/>
            <person name="Aroian R.V."/>
        </authorList>
    </citation>
    <scope>NUCLEOTIDE SEQUENCE</scope>
    <source>
        <strain evidence="3">HY135</strain>
    </source>
</reference>
<keyword evidence="3" id="KW-1185">Reference proteome</keyword>
<feature type="compositionally biased region" description="Polar residues" evidence="1">
    <location>
        <begin position="284"/>
        <end position="294"/>
    </location>
</feature>
<feature type="region of interest" description="Disordered" evidence="1">
    <location>
        <begin position="225"/>
        <end position="309"/>
    </location>
</feature>
<evidence type="ECO:0000313" key="2">
    <source>
        <dbReference type="EMBL" id="EYC02670.1"/>
    </source>
</evidence>
<feature type="compositionally biased region" description="Polar residues" evidence="1">
    <location>
        <begin position="644"/>
        <end position="680"/>
    </location>
</feature>
<dbReference type="OrthoDB" id="5822872at2759"/>
<gene>
    <name evidence="2" type="primary">Acey_s0098.g3064</name>
    <name evidence="2" type="ORF">Y032_0098g3064</name>
</gene>
<dbReference type="EMBL" id="JARK01001434">
    <property type="protein sequence ID" value="EYC02670.1"/>
    <property type="molecule type" value="Genomic_DNA"/>
</dbReference>
<accession>A0A016TJ02</accession>
<feature type="compositionally biased region" description="Polar residues" evidence="1">
    <location>
        <begin position="168"/>
        <end position="183"/>
    </location>
</feature>
<feature type="compositionally biased region" description="Low complexity" evidence="1">
    <location>
        <begin position="687"/>
        <end position="699"/>
    </location>
</feature>
<name>A0A016TJ02_9BILA</name>
<dbReference type="AlphaFoldDB" id="A0A016TJ02"/>
<feature type="compositionally biased region" description="Polar residues" evidence="1">
    <location>
        <begin position="300"/>
        <end position="309"/>
    </location>
</feature>
<feature type="region of interest" description="Disordered" evidence="1">
    <location>
        <begin position="640"/>
        <end position="703"/>
    </location>
</feature>
<dbReference type="Proteomes" id="UP000024635">
    <property type="component" value="Unassembled WGS sequence"/>
</dbReference>
<feature type="region of interest" description="Disordered" evidence="1">
    <location>
        <begin position="399"/>
        <end position="426"/>
    </location>
</feature>
<sequence>MLLVQFLLSLSKFSVDWLFYKMVVIISYLFFYRDPVLAGLRYIRLVDYMRPLQPPAAPSMSDQELECERRKLITEVYALGIALNDYVPAGKLCSTYDAMNKTPLTTRVRELGYQSVEDMLMTCGCFVCAIIQSKKHFKAEATAGNKATQDLSSLVRRQTKKKQKGPKVSTNSRQYFNRNSSRSKSFHGRTAFGAGFTRPNTSMRPSPMPPVRAPEYLVKRDETGAFRSVHGPPKGFTLPNTSRCTSSATSRQDESGMKSCKETASRPVFNGNSSSFDREHESYRTSARNASSGQYPHCSSRASTAASPTGASNAYSPAAGVQRFITALRHCSGMASADQLRKAYRELYKVDWNEHELKKYFGMTSSRKVIETYLEDLVEITSIRGAGLRCYKLIEREPEPTLRSPPPMSKPPPSRILPPARNPPSVMNPPPVRNLLSGAELHKRLISIMVDKEPEPVHLDSMSNLYREKYGVELDPENQYHMSWKELVLEKFAGYIVLDLRGYLRLNMDEPELKDLVMQKHVKASLEADIDSDSYKSCTSSPSQSTSELRDLPTVTFRLPNQEPVEDRTVYVDTSYQVKREVQKIKQEPIERMFERNMRLTRSFHGRSTVTAYFGDEDLSDVAGADLPINLKESGLRITIPGSRPQNAPSAQQQRASCSVSVEQQRPSSVKLNTKETTINGEIVPERPSSSMSNVSRSSSTRERLEKTFASIGSFFRRGGTIAEDDELCPSTSNSCQRNNTGHVKNDIPNGYISRTGKENVVPEKDVECAHPYFNVHVKSASGDARSLAVQRGLIVK</sequence>
<feature type="compositionally biased region" description="Polar residues" evidence="1">
    <location>
        <begin position="238"/>
        <end position="250"/>
    </location>
</feature>
<feature type="region of interest" description="Disordered" evidence="1">
    <location>
        <begin position="142"/>
        <end position="210"/>
    </location>
</feature>
<organism evidence="2 3">
    <name type="scientific">Ancylostoma ceylanicum</name>
    <dbReference type="NCBI Taxonomy" id="53326"/>
    <lineage>
        <taxon>Eukaryota</taxon>
        <taxon>Metazoa</taxon>
        <taxon>Ecdysozoa</taxon>
        <taxon>Nematoda</taxon>
        <taxon>Chromadorea</taxon>
        <taxon>Rhabditida</taxon>
        <taxon>Rhabditina</taxon>
        <taxon>Rhabditomorpha</taxon>
        <taxon>Strongyloidea</taxon>
        <taxon>Ancylostomatidae</taxon>
        <taxon>Ancylostomatinae</taxon>
        <taxon>Ancylostoma</taxon>
    </lineage>
</organism>
<evidence type="ECO:0000256" key="1">
    <source>
        <dbReference type="SAM" id="MobiDB-lite"/>
    </source>
</evidence>
<feature type="compositionally biased region" description="Pro residues" evidence="1">
    <location>
        <begin position="403"/>
        <end position="426"/>
    </location>
</feature>